<evidence type="ECO:0000259" key="5">
    <source>
        <dbReference type="PROSITE" id="PS51464"/>
    </source>
</evidence>
<sequence>MNNLSSSQVQTPVLQTIRSKFHQMTQTQQQIARYILDQPARVLRMSISELMQATNVKSESAVVRFYKILGFGGYNDFRVDLATEIAGKSFYATYDEITATDDVETINTKMLQGIMRILHENMATIHRDALRQVVDILEHARRIVFLGYGTAGIVAFDGFFKFSELGFDCHYSPDPHVNAVILTEPKEGDVVFCISYSGENRDILIQANRAKPIAKIVALTGSAESPLGEIADICVVTVSEEKNYRTDVMITRLVQLAMIDTLYIAVGLRKGSSVMERLTKTRHALSYLKYA</sequence>
<keyword evidence="7" id="KW-1185">Reference proteome</keyword>
<dbReference type="InterPro" id="IPR036388">
    <property type="entry name" value="WH-like_DNA-bd_sf"/>
</dbReference>
<evidence type="ECO:0000256" key="1">
    <source>
        <dbReference type="ARBA" id="ARBA00023015"/>
    </source>
</evidence>
<dbReference type="GO" id="GO:0097367">
    <property type="term" value="F:carbohydrate derivative binding"/>
    <property type="evidence" value="ECO:0007669"/>
    <property type="project" value="InterPro"/>
</dbReference>
<dbReference type="InterPro" id="IPR035472">
    <property type="entry name" value="RpiR-like_SIS"/>
</dbReference>
<evidence type="ECO:0000313" key="7">
    <source>
        <dbReference type="Proteomes" id="UP000030700"/>
    </source>
</evidence>
<dbReference type="InterPro" id="IPR009057">
    <property type="entry name" value="Homeodomain-like_sf"/>
</dbReference>
<dbReference type="InterPro" id="IPR047640">
    <property type="entry name" value="RpiR-like"/>
</dbReference>
<dbReference type="Proteomes" id="UP000030700">
    <property type="component" value="Unassembled WGS sequence"/>
</dbReference>
<dbReference type="HOGENOM" id="CLU_055769_0_1_0"/>
<dbReference type="GO" id="GO:0003700">
    <property type="term" value="F:DNA-binding transcription factor activity"/>
    <property type="evidence" value="ECO:0007669"/>
    <property type="project" value="InterPro"/>
</dbReference>
<accession>A0A0S6VXD0</accession>
<reference evidence="6" key="1">
    <citation type="journal article" date="2015" name="PeerJ">
        <title>First genomic representation of candidate bacterial phylum KSB3 points to enhanced environmental sensing as a trigger of wastewater bulking.</title>
        <authorList>
            <person name="Sekiguchi Y."/>
            <person name="Ohashi A."/>
            <person name="Parks D.H."/>
            <person name="Yamauchi T."/>
            <person name="Tyson G.W."/>
            <person name="Hugenholtz P."/>
        </authorList>
    </citation>
    <scope>NUCLEOTIDE SEQUENCE [LARGE SCALE GENOMIC DNA]</scope>
</reference>
<dbReference type="GO" id="GO:1901135">
    <property type="term" value="P:carbohydrate derivative metabolic process"/>
    <property type="evidence" value="ECO:0007669"/>
    <property type="project" value="InterPro"/>
</dbReference>
<dbReference type="Gene3D" id="1.10.10.10">
    <property type="entry name" value="Winged helix-like DNA-binding domain superfamily/Winged helix DNA-binding domain"/>
    <property type="match status" value="1"/>
</dbReference>
<keyword evidence="3" id="KW-0804">Transcription</keyword>
<dbReference type="PROSITE" id="PS51464">
    <property type="entry name" value="SIS"/>
    <property type="match status" value="1"/>
</dbReference>
<dbReference type="CDD" id="cd05013">
    <property type="entry name" value="SIS_RpiR"/>
    <property type="match status" value="1"/>
</dbReference>
<dbReference type="InterPro" id="IPR001347">
    <property type="entry name" value="SIS_dom"/>
</dbReference>
<proteinExistence type="predicted"/>
<feature type="domain" description="SIS" evidence="5">
    <location>
        <begin position="133"/>
        <end position="272"/>
    </location>
</feature>
<dbReference type="PROSITE" id="PS51071">
    <property type="entry name" value="HTH_RPIR"/>
    <property type="match status" value="1"/>
</dbReference>
<feature type="domain" description="HTH rpiR-type" evidence="4">
    <location>
        <begin position="11"/>
        <end position="88"/>
    </location>
</feature>
<keyword evidence="1" id="KW-0805">Transcription regulation</keyword>
<dbReference type="InterPro" id="IPR046348">
    <property type="entry name" value="SIS_dom_sf"/>
</dbReference>
<dbReference type="GO" id="GO:0003677">
    <property type="term" value="F:DNA binding"/>
    <property type="evidence" value="ECO:0007669"/>
    <property type="project" value="UniProtKB-KW"/>
</dbReference>
<dbReference type="Gene3D" id="3.40.50.10490">
    <property type="entry name" value="Glucose-6-phosphate isomerase like protein, domain 1"/>
    <property type="match status" value="1"/>
</dbReference>
<dbReference type="EMBL" id="DF820456">
    <property type="protein sequence ID" value="GAK50473.1"/>
    <property type="molecule type" value="Genomic_DNA"/>
</dbReference>
<dbReference type="PANTHER" id="PTHR30514">
    <property type="entry name" value="GLUCOKINASE"/>
    <property type="match status" value="1"/>
</dbReference>
<evidence type="ECO:0000259" key="4">
    <source>
        <dbReference type="PROSITE" id="PS51071"/>
    </source>
</evidence>
<evidence type="ECO:0000256" key="2">
    <source>
        <dbReference type="ARBA" id="ARBA00023125"/>
    </source>
</evidence>
<evidence type="ECO:0000256" key="3">
    <source>
        <dbReference type="ARBA" id="ARBA00023163"/>
    </source>
</evidence>
<dbReference type="Pfam" id="PF01418">
    <property type="entry name" value="HTH_6"/>
    <property type="match status" value="1"/>
</dbReference>
<name>A0A0S6VXD0_9BACT</name>
<organism evidence="6">
    <name type="scientific">Candidatus Moduliflexus flocculans</name>
    <dbReference type="NCBI Taxonomy" id="1499966"/>
    <lineage>
        <taxon>Bacteria</taxon>
        <taxon>Candidatus Moduliflexota</taxon>
        <taxon>Candidatus Moduliflexia</taxon>
        <taxon>Candidatus Moduliflexales</taxon>
        <taxon>Candidatus Moduliflexaceae</taxon>
    </lineage>
</organism>
<dbReference type="InterPro" id="IPR000281">
    <property type="entry name" value="HTH_RpiR"/>
</dbReference>
<dbReference type="SUPFAM" id="SSF46689">
    <property type="entry name" value="Homeodomain-like"/>
    <property type="match status" value="1"/>
</dbReference>
<dbReference type="AlphaFoldDB" id="A0A0S6VXD0"/>
<keyword evidence="2" id="KW-0238">DNA-binding</keyword>
<dbReference type="STRING" id="1499966.U14_01704"/>
<dbReference type="SUPFAM" id="SSF53697">
    <property type="entry name" value="SIS domain"/>
    <property type="match status" value="1"/>
</dbReference>
<dbReference type="PANTHER" id="PTHR30514:SF1">
    <property type="entry name" value="HTH-TYPE TRANSCRIPTIONAL REGULATOR HEXR-RELATED"/>
    <property type="match status" value="1"/>
</dbReference>
<protein>
    <submittedName>
        <fullName evidence="6">Transcriptional regulator, RpiR family</fullName>
    </submittedName>
</protein>
<dbReference type="Pfam" id="PF01380">
    <property type="entry name" value="SIS"/>
    <property type="match status" value="1"/>
</dbReference>
<evidence type="ECO:0000313" key="6">
    <source>
        <dbReference type="EMBL" id="GAK50473.1"/>
    </source>
</evidence>
<gene>
    <name evidence="6" type="ORF">U14_01704</name>
</gene>